<reference evidence="7 8" key="1">
    <citation type="submission" date="2020-07" db="EMBL/GenBank/DDBJ databases">
        <authorList>
            <person name="Feng X."/>
        </authorList>
    </citation>
    <scope>NUCLEOTIDE SEQUENCE [LARGE SCALE GENOMIC DNA]</scope>
    <source>
        <strain evidence="7 8">JCM14086</strain>
    </source>
</reference>
<keyword evidence="2" id="KW-0488">Methylation</keyword>
<name>A0A7X1AUX4_9BACT</name>
<dbReference type="SUPFAM" id="SSF54523">
    <property type="entry name" value="Pili subunits"/>
    <property type="match status" value="1"/>
</dbReference>
<dbReference type="InterPro" id="IPR045584">
    <property type="entry name" value="Pilin-like"/>
</dbReference>
<gene>
    <name evidence="7" type="ORF">H5P30_00880</name>
</gene>
<evidence type="ECO:0000256" key="2">
    <source>
        <dbReference type="ARBA" id="ARBA00022481"/>
    </source>
</evidence>
<dbReference type="PANTHER" id="PTHR30093:SF44">
    <property type="entry name" value="TYPE II SECRETION SYSTEM CORE PROTEIN G"/>
    <property type="match status" value="1"/>
</dbReference>
<evidence type="ECO:0000256" key="5">
    <source>
        <dbReference type="ARBA" id="ARBA00023136"/>
    </source>
</evidence>
<feature type="transmembrane region" description="Helical" evidence="6">
    <location>
        <begin position="21"/>
        <end position="43"/>
    </location>
</feature>
<evidence type="ECO:0000256" key="4">
    <source>
        <dbReference type="ARBA" id="ARBA00022989"/>
    </source>
</evidence>
<evidence type="ECO:0000313" key="8">
    <source>
        <dbReference type="Proteomes" id="UP000525652"/>
    </source>
</evidence>
<comment type="subcellular location">
    <subcellularLocation>
        <location evidence="1">Membrane</location>
        <topology evidence="1">Single-pass membrane protein</topology>
    </subcellularLocation>
</comment>
<dbReference type="Proteomes" id="UP000525652">
    <property type="component" value="Unassembled WGS sequence"/>
</dbReference>
<keyword evidence="3 6" id="KW-0812">Transmembrane</keyword>
<accession>A0A7X1AUX4</accession>
<protein>
    <submittedName>
        <fullName evidence="7">Type II secretion system protein</fullName>
    </submittedName>
</protein>
<dbReference type="RefSeq" id="WP_185691079.1">
    <property type="nucleotide sequence ID" value="NZ_JBEPNX010000001.1"/>
</dbReference>
<keyword evidence="4 6" id="KW-1133">Transmembrane helix</keyword>
<comment type="caution">
    <text evidence="7">The sequence shown here is derived from an EMBL/GenBank/DDBJ whole genome shotgun (WGS) entry which is preliminary data.</text>
</comment>
<evidence type="ECO:0000256" key="3">
    <source>
        <dbReference type="ARBA" id="ARBA00022692"/>
    </source>
</evidence>
<evidence type="ECO:0000256" key="6">
    <source>
        <dbReference type="SAM" id="Phobius"/>
    </source>
</evidence>
<organism evidence="7 8">
    <name type="scientific">Puniceicoccus vermicola</name>
    <dbReference type="NCBI Taxonomy" id="388746"/>
    <lineage>
        <taxon>Bacteria</taxon>
        <taxon>Pseudomonadati</taxon>
        <taxon>Verrucomicrobiota</taxon>
        <taxon>Opitutia</taxon>
        <taxon>Puniceicoccales</taxon>
        <taxon>Puniceicoccaceae</taxon>
        <taxon>Puniceicoccus</taxon>
    </lineage>
</organism>
<keyword evidence="5 6" id="KW-0472">Membrane</keyword>
<proteinExistence type="predicted"/>
<evidence type="ECO:0000256" key="1">
    <source>
        <dbReference type="ARBA" id="ARBA00004167"/>
    </source>
</evidence>
<keyword evidence="8" id="KW-1185">Reference proteome</keyword>
<sequence length="227" mass="24851">MPTHCKIYTSRSKEAFTLVELLVAVATLAILLSILMPVSFGVLKKARSANSIANMKHIGAAAALYAQERDGSIPTAWDATKYISWMQQLEGYGLNFGEDQEYMFCPLMVNRDASGNVGKVTSYAMNNHIGDRPNKKRWEGVDKIFQCADPSGTALLFNSFYHSNETSWKFSATPNPGSNVVIPADGTDVFVLFLDGSVREIPATDGRLPGGSDSVDAEVRSLFWNGR</sequence>
<dbReference type="PANTHER" id="PTHR30093">
    <property type="entry name" value="GENERAL SECRETION PATHWAY PROTEIN G"/>
    <property type="match status" value="1"/>
</dbReference>
<dbReference type="Gene3D" id="3.30.700.10">
    <property type="entry name" value="Glycoprotein, Type 4 Pilin"/>
    <property type="match status" value="1"/>
</dbReference>
<dbReference type="AlphaFoldDB" id="A0A7X1AUX4"/>
<evidence type="ECO:0000313" key="7">
    <source>
        <dbReference type="EMBL" id="MBC2600329.1"/>
    </source>
</evidence>
<dbReference type="GO" id="GO:0016020">
    <property type="term" value="C:membrane"/>
    <property type="evidence" value="ECO:0007669"/>
    <property type="project" value="UniProtKB-SubCell"/>
</dbReference>
<dbReference type="EMBL" id="JACHVA010000014">
    <property type="protein sequence ID" value="MBC2600329.1"/>
    <property type="molecule type" value="Genomic_DNA"/>
</dbReference>